<evidence type="ECO:0000256" key="1">
    <source>
        <dbReference type="SAM" id="SignalP"/>
    </source>
</evidence>
<evidence type="ECO:0000313" key="3">
    <source>
        <dbReference type="EMBL" id="KAK3774997.1"/>
    </source>
</evidence>
<dbReference type="InterPro" id="IPR000742">
    <property type="entry name" value="EGF"/>
</dbReference>
<keyword evidence="4" id="KW-1185">Reference proteome</keyword>
<organism evidence="3 4">
    <name type="scientific">Elysia crispata</name>
    <name type="common">lettuce slug</name>
    <dbReference type="NCBI Taxonomy" id="231223"/>
    <lineage>
        <taxon>Eukaryota</taxon>
        <taxon>Metazoa</taxon>
        <taxon>Spiralia</taxon>
        <taxon>Lophotrochozoa</taxon>
        <taxon>Mollusca</taxon>
        <taxon>Gastropoda</taxon>
        <taxon>Heterobranchia</taxon>
        <taxon>Euthyneura</taxon>
        <taxon>Panpulmonata</taxon>
        <taxon>Sacoglossa</taxon>
        <taxon>Placobranchoidea</taxon>
        <taxon>Plakobranchidae</taxon>
        <taxon>Elysia</taxon>
    </lineage>
</organism>
<gene>
    <name evidence="3" type="ORF">RRG08_036291</name>
</gene>
<evidence type="ECO:0000259" key="2">
    <source>
        <dbReference type="PROSITE" id="PS00022"/>
    </source>
</evidence>
<evidence type="ECO:0000313" key="4">
    <source>
        <dbReference type="Proteomes" id="UP001283361"/>
    </source>
</evidence>
<dbReference type="PROSITE" id="PS51257">
    <property type="entry name" value="PROKAR_LIPOPROTEIN"/>
    <property type="match status" value="1"/>
</dbReference>
<dbReference type="AlphaFoldDB" id="A0AAE0ZTA2"/>
<dbReference type="EMBL" id="JAWDGP010003366">
    <property type="protein sequence ID" value="KAK3774997.1"/>
    <property type="molecule type" value="Genomic_DNA"/>
</dbReference>
<proteinExistence type="predicted"/>
<sequence length="146" mass="16509">MLRASYVIPLLLVSSCLLVPGLAGPQYQDEWECPWTCMNGGRRYSKKELPLNRKVCKCRENFIGRCCELAVGGPLYHGGSYGGNPDSDIFLYNQDYYHYYYGIARTPMPTTSGQRAVKPHPGSVWGLLGGLLLWRYKFLMKTGNVF</sequence>
<dbReference type="Proteomes" id="UP001283361">
    <property type="component" value="Unassembled WGS sequence"/>
</dbReference>
<feature type="domain" description="EGF-like" evidence="2">
    <location>
        <begin position="56"/>
        <end position="67"/>
    </location>
</feature>
<comment type="caution">
    <text evidence="3">The sequence shown here is derived from an EMBL/GenBank/DDBJ whole genome shotgun (WGS) entry which is preliminary data.</text>
</comment>
<feature type="signal peptide" evidence="1">
    <location>
        <begin position="1"/>
        <end position="23"/>
    </location>
</feature>
<feature type="chain" id="PRO_5041961615" description="EGF-like domain-containing protein" evidence="1">
    <location>
        <begin position="24"/>
        <end position="146"/>
    </location>
</feature>
<protein>
    <recommendedName>
        <fullName evidence="2">EGF-like domain-containing protein</fullName>
    </recommendedName>
</protein>
<name>A0AAE0ZTA2_9GAST</name>
<dbReference type="PROSITE" id="PS00022">
    <property type="entry name" value="EGF_1"/>
    <property type="match status" value="1"/>
</dbReference>
<reference evidence="3" key="1">
    <citation type="journal article" date="2023" name="G3 (Bethesda)">
        <title>A reference genome for the long-term kleptoplast-retaining sea slug Elysia crispata morphotype clarki.</title>
        <authorList>
            <person name="Eastman K.E."/>
            <person name="Pendleton A.L."/>
            <person name="Shaikh M.A."/>
            <person name="Suttiyut T."/>
            <person name="Ogas R."/>
            <person name="Tomko P."/>
            <person name="Gavelis G."/>
            <person name="Widhalm J.R."/>
            <person name="Wisecaver J.H."/>
        </authorList>
    </citation>
    <scope>NUCLEOTIDE SEQUENCE</scope>
    <source>
        <strain evidence="3">ECLA1</strain>
    </source>
</reference>
<accession>A0AAE0ZTA2</accession>
<keyword evidence="1" id="KW-0732">Signal</keyword>